<sequence>MDERRMVFTRLSRVNEDAAKFATPPVVGLPNANAPTSTGNRVDGHEEDICG</sequence>
<reference evidence="3" key="1">
    <citation type="journal article" date="2019" name="Int. J. Syst. Evol. Microbiol.">
        <title>The Global Catalogue of Microorganisms (GCM) 10K type strain sequencing project: providing services to taxonomists for standard genome sequencing and annotation.</title>
        <authorList>
            <consortium name="The Broad Institute Genomics Platform"/>
            <consortium name="The Broad Institute Genome Sequencing Center for Infectious Disease"/>
            <person name="Wu L."/>
            <person name="Ma J."/>
        </authorList>
    </citation>
    <scope>NUCLEOTIDE SEQUENCE [LARGE SCALE GENOMIC DNA]</scope>
    <source>
        <strain evidence="3">KCTC 12848</strain>
    </source>
</reference>
<feature type="region of interest" description="Disordered" evidence="1">
    <location>
        <begin position="24"/>
        <end position="51"/>
    </location>
</feature>
<proteinExistence type="predicted"/>
<evidence type="ECO:0000313" key="2">
    <source>
        <dbReference type="EMBL" id="MFC5055751.1"/>
    </source>
</evidence>
<evidence type="ECO:0000313" key="3">
    <source>
        <dbReference type="Proteomes" id="UP001595833"/>
    </source>
</evidence>
<dbReference type="Proteomes" id="UP001595833">
    <property type="component" value="Unassembled WGS sequence"/>
</dbReference>
<organism evidence="2 3">
    <name type="scientific">Saccharothrix xinjiangensis</name>
    <dbReference type="NCBI Taxonomy" id="204798"/>
    <lineage>
        <taxon>Bacteria</taxon>
        <taxon>Bacillati</taxon>
        <taxon>Actinomycetota</taxon>
        <taxon>Actinomycetes</taxon>
        <taxon>Pseudonocardiales</taxon>
        <taxon>Pseudonocardiaceae</taxon>
        <taxon>Saccharothrix</taxon>
    </lineage>
</organism>
<comment type="caution">
    <text evidence="2">The sequence shown here is derived from an EMBL/GenBank/DDBJ whole genome shotgun (WGS) entry which is preliminary data.</text>
</comment>
<keyword evidence="3" id="KW-1185">Reference proteome</keyword>
<dbReference type="EMBL" id="JBHSJB010000017">
    <property type="protein sequence ID" value="MFC5055751.1"/>
    <property type="molecule type" value="Genomic_DNA"/>
</dbReference>
<protein>
    <submittedName>
        <fullName evidence="2">Uncharacterized protein</fullName>
    </submittedName>
</protein>
<evidence type="ECO:0000256" key="1">
    <source>
        <dbReference type="SAM" id="MobiDB-lite"/>
    </source>
</evidence>
<dbReference type="RefSeq" id="WP_344041802.1">
    <property type="nucleotide sequence ID" value="NZ_BAAAKE010000030.1"/>
</dbReference>
<feature type="compositionally biased region" description="Basic and acidic residues" evidence="1">
    <location>
        <begin position="42"/>
        <end position="51"/>
    </location>
</feature>
<gene>
    <name evidence="2" type="ORF">ACFPFM_18560</name>
</gene>
<accession>A0ABV9Y522</accession>
<name>A0ABV9Y522_9PSEU</name>